<evidence type="ECO:0000313" key="5">
    <source>
        <dbReference type="EMBL" id="NMI00280.1"/>
    </source>
</evidence>
<reference evidence="5 6" key="1">
    <citation type="submission" date="2020-04" db="EMBL/GenBank/DDBJ databases">
        <authorList>
            <person name="Klaysubun C."/>
            <person name="Duangmal K."/>
            <person name="Lipun K."/>
        </authorList>
    </citation>
    <scope>NUCLEOTIDE SEQUENCE [LARGE SCALE GENOMIC DNA]</scope>
    <source>
        <strain evidence="5 6">K10HN5</strain>
    </source>
</reference>
<feature type="domain" description="Response regulatory" evidence="4">
    <location>
        <begin position="7"/>
        <end position="127"/>
    </location>
</feature>
<dbReference type="PROSITE" id="PS00622">
    <property type="entry name" value="HTH_LUXR_1"/>
    <property type="match status" value="1"/>
</dbReference>
<dbReference type="RefSeq" id="WP_169383754.1">
    <property type="nucleotide sequence ID" value="NZ_JAAXLA010000052.1"/>
</dbReference>
<proteinExistence type="predicted"/>
<dbReference type="SUPFAM" id="SSF52172">
    <property type="entry name" value="CheY-like"/>
    <property type="match status" value="1"/>
</dbReference>
<dbReference type="Pfam" id="PF00072">
    <property type="entry name" value="Response_reg"/>
    <property type="match status" value="1"/>
</dbReference>
<dbReference type="Proteomes" id="UP000820669">
    <property type="component" value="Unassembled WGS sequence"/>
</dbReference>
<dbReference type="SMART" id="SM00421">
    <property type="entry name" value="HTH_LUXR"/>
    <property type="match status" value="1"/>
</dbReference>
<dbReference type="Pfam" id="PF00196">
    <property type="entry name" value="GerE"/>
    <property type="match status" value="1"/>
</dbReference>
<dbReference type="PRINTS" id="PR00038">
    <property type="entry name" value="HTHLUXR"/>
</dbReference>
<dbReference type="PANTHER" id="PTHR43214">
    <property type="entry name" value="TWO-COMPONENT RESPONSE REGULATOR"/>
    <property type="match status" value="1"/>
</dbReference>
<evidence type="ECO:0000256" key="2">
    <source>
        <dbReference type="PROSITE-ProRule" id="PRU00169"/>
    </source>
</evidence>
<dbReference type="PROSITE" id="PS50110">
    <property type="entry name" value="RESPONSE_REGULATORY"/>
    <property type="match status" value="1"/>
</dbReference>
<dbReference type="InterPro" id="IPR000792">
    <property type="entry name" value="Tscrpt_reg_LuxR_C"/>
</dbReference>
<dbReference type="InterPro" id="IPR001789">
    <property type="entry name" value="Sig_transdc_resp-reg_receiver"/>
</dbReference>
<name>A0ABX1SJ57_9PSEU</name>
<organism evidence="5 6">
    <name type="scientific">Pseudonocardia acidicola</name>
    <dbReference type="NCBI Taxonomy" id="2724939"/>
    <lineage>
        <taxon>Bacteria</taxon>
        <taxon>Bacillati</taxon>
        <taxon>Actinomycetota</taxon>
        <taxon>Actinomycetes</taxon>
        <taxon>Pseudonocardiales</taxon>
        <taxon>Pseudonocardiaceae</taxon>
        <taxon>Pseudonocardia</taxon>
    </lineage>
</organism>
<evidence type="ECO:0000259" key="4">
    <source>
        <dbReference type="PROSITE" id="PS50110"/>
    </source>
</evidence>
<feature type="modified residue" description="4-aspartylphosphate" evidence="2">
    <location>
        <position position="58"/>
    </location>
</feature>
<keyword evidence="2" id="KW-0597">Phosphoprotein</keyword>
<evidence type="ECO:0000256" key="1">
    <source>
        <dbReference type="ARBA" id="ARBA00023125"/>
    </source>
</evidence>
<dbReference type="PROSITE" id="PS50043">
    <property type="entry name" value="HTH_LUXR_2"/>
    <property type="match status" value="1"/>
</dbReference>
<gene>
    <name evidence="5" type="ORF">HF526_23640</name>
</gene>
<keyword evidence="1" id="KW-0238">DNA-binding</keyword>
<dbReference type="CDD" id="cd06170">
    <property type="entry name" value="LuxR_C_like"/>
    <property type="match status" value="1"/>
</dbReference>
<evidence type="ECO:0000313" key="6">
    <source>
        <dbReference type="Proteomes" id="UP000820669"/>
    </source>
</evidence>
<sequence>MTLRSPRVLVIDDHRLVASSLVLALAERGLDPHLCPVTGTAEILRFAEQTAPAVVLLDLELGLEPDGGQVDELAVVRTCHARRWVTLIVSASTDSRRVAAAIAAGAAGFVSKSAPLTEMLDVVCAAAAGHPVLTPAERAGWLDIDRRARAAERRDQARLKRLTARERQVLERLARGERAAAIAEEFVVSVTTVRSQIRSILTKLEVNSQLEAAAILRHDEPAPAPVVELWRRRLG</sequence>
<dbReference type="SMART" id="SM00448">
    <property type="entry name" value="REC"/>
    <property type="match status" value="1"/>
</dbReference>
<dbReference type="SUPFAM" id="SSF46894">
    <property type="entry name" value="C-terminal effector domain of the bipartite response regulators"/>
    <property type="match status" value="1"/>
</dbReference>
<dbReference type="InterPro" id="IPR039420">
    <property type="entry name" value="WalR-like"/>
</dbReference>
<dbReference type="EMBL" id="JAAXLA010000052">
    <property type="protein sequence ID" value="NMI00280.1"/>
    <property type="molecule type" value="Genomic_DNA"/>
</dbReference>
<protein>
    <submittedName>
        <fullName evidence="5">Response regulator transcription factor</fullName>
    </submittedName>
</protein>
<dbReference type="InterPro" id="IPR011006">
    <property type="entry name" value="CheY-like_superfamily"/>
</dbReference>
<dbReference type="InterPro" id="IPR016032">
    <property type="entry name" value="Sig_transdc_resp-reg_C-effctor"/>
</dbReference>
<accession>A0ABX1SJ57</accession>
<dbReference type="Gene3D" id="3.40.50.2300">
    <property type="match status" value="1"/>
</dbReference>
<evidence type="ECO:0000259" key="3">
    <source>
        <dbReference type="PROSITE" id="PS50043"/>
    </source>
</evidence>
<feature type="domain" description="HTH luxR-type" evidence="3">
    <location>
        <begin position="155"/>
        <end position="220"/>
    </location>
</feature>
<keyword evidence="6" id="KW-1185">Reference proteome</keyword>
<comment type="caution">
    <text evidence="5">The sequence shown here is derived from an EMBL/GenBank/DDBJ whole genome shotgun (WGS) entry which is preliminary data.</text>
</comment>